<reference evidence="10 11" key="1">
    <citation type="submission" date="2024-03" db="EMBL/GenBank/DDBJ databases">
        <title>Complete genome sequence of the green alga Chloropicon roscoffensis RCC1871.</title>
        <authorList>
            <person name="Lemieux C."/>
            <person name="Pombert J.-F."/>
            <person name="Otis C."/>
            <person name="Turmel M."/>
        </authorList>
    </citation>
    <scope>NUCLEOTIDE SEQUENCE [LARGE SCALE GENOMIC DNA]</scope>
    <source>
        <strain evidence="10 11">RCC1871</strain>
    </source>
</reference>
<keyword evidence="3 9" id="KW-0812">Transmembrane</keyword>
<feature type="region of interest" description="Disordered" evidence="8">
    <location>
        <begin position="1"/>
        <end position="65"/>
    </location>
</feature>
<dbReference type="Pfam" id="PF03023">
    <property type="entry name" value="MurJ"/>
    <property type="match status" value="1"/>
</dbReference>
<sequence>MEALVPRPGCRAPGDRKALRRRQGRAVGLRVSRQSGTRSRRGKGRDDERGRIAASSAQTDDSKEDDGVAAATRVVGLCTVACKATGLAREVLLTSLYGIGPVMDAFAYACVVPAYFQVVVGGLNGPIHTAVLVSAKKGEVEDGASTRRLIESLSTWLAVPAAALALALFCFPGRVLRVFAPGLCGAGSALELSIAQEQLRIMSPCVLIGVLTGIAFGGLNAKGNFLFPSLGQGVANVVMVAAILGGGGGCAAAGAMGGGRCLALAFLLGSAGQLLVQGIAMHGRGVSTLLRPRLSLADWPGVSRAARVLVPATLSSTMLQLATYTDLWFASAWRGAAAVMGCAAMVVTAPVGLLSSTIVVPRMPLLTQQAAELRWDAFRDTLDDMLRTGIALGLPLSISLACFAEQIVRAVYQRSAFDARATQEVVPVVVTYALGAGLFICRDVAVRAFYSLGEGRAPVAASLAALAVNAVLDALLSRTMANPAVGLVLSTVLVTSLSFAWLYCELARSLAEKVAAAGSSPPPTGEASPAAKWRTFLAKSAAASAVTAAHCKAVAAVAAAARDAHALPLARKLAGALPVSAEWIADASLLGVCLVSSWAVYYLCSRLLDRVAGL</sequence>
<protein>
    <submittedName>
        <fullName evidence="10">Murein biosynthesis integral membrane protein MurJ</fullName>
    </submittedName>
</protein>
<dbReference type="PANTHER" id="PTHR43486:SF1">
    <property type="entry name" value="LIPID II FLIPPASE MURJ-RELATED"/>
    <property type="match status" value="1"/>
</dbReference>
<evidence type="ECO:0000256" key="1">
    <source>
        <dbReference type="ARBA" id="ARBA00004651"/>
    </source>
</evidence>
<feature type="transmembrane region" description="Helical" evidence="9">
    <location>
        <begin position="262"/>
        <end position="283"/>
    </location>
</feature>
<keyword evidence="4" id="KW-0133">Cell shape</keyword>
<gene>
    <name evidence="10" type="ORF">HKI87_01g02490</name>
</gene>
<evidence type="ECO:0000256" key="2">
    <source>
        <dbReference type="ARBA" id="ARBA00022475"/>
    </source>
</evidence>
<dbReference type="PANTHER" id="PTHR43486">
    <property type="entry name" value="LIPID II FLIPPASE MURJ-RELATED"/>
    <property type="match status" value="1"/>
</dbReference>
<evidence type="ECO:0000256" key="6">
    <source>
        <dbReference type="ARBA" id="ARBA00022989"/>
    </source>
</evidence>
<evidence type="ECO:0000256" key="7">
    <source>
        <dbReference type="ARBA" id="ARBA00023136"/>
    </source>
</evidence>
<keyword evidence="7 9" id="KW-0472">Membrane</keyword>
<feature type="transmembrane region" description="Helical" evidence="9">
    <location>
        <begin position="233"/>
        <end position="256"/>
    </location>
</feature>
<proteinExistence type="predicted"/>
<evidence type="ECO:0000256" key="4">
    <source>
        <dbReference type="ARBA" id="ARBA00022960"/>
    </source>
</evidence>
<dbReference type="EMBL" id="CP151501">
    <property type="protein sequence ID" value="WZN58725.1"/>
    <property type="molecule type" value="Genomic_DNA"/>
</dbReference>
<feature type="transmembrane region" description="Helical" evidence="9">
    <location>
        <begin position="457"/>
        <end position="476"/>
    </location>
</feature>
<dbReference type="InterPro" id="IPR004268">
    <property type="entry name" value="MurJ"/>
</dbReference>
<feature type="transmembrane region" description="Helical" evidence="9">
    <location>
        <begin position="583"/>
        <end position="604"/>
    </location>
</feature>
<evidence type="ECO:0000256" key="5">
    <source>
        <dbReference type="ARBA" id="ARBA00022984"/>
    </source>
</evidence>
<dbReference type="GO" id="GO:0005886">
    <property type="term" value="C:plasma membrane"/>
    <property type="evidence" value="ECO:0007669"/>
    <property type="project" value="UniProtKB-SubCell"/>
</dbReference>
<evidence type="ECO:0000313" key="10">
    <source>
        <dbReference type="EMBL" id="WZN58725.1"/>
    </source>
</evidence>
<keyword evidence="6 9" id="KW-1133">Transmembrane helix</keyword>
<dbReference type="PRINTS" id="PR01806">
    <property type="entry name" value="VIRFACTRMVIN"/>
</dbReference>
<comment type="subcellular location">
    <subcellularLocation>
        <location evidence="1">Cell membrane</location>
        <topology evidence="1">Multi-pass membrane protein</topology>
    </subcellularLocation>
</comment>
<accession>A0AAX4NXU1</accession>
<evidence type="ECO:0000256" key="3">
    <source>
        <dbReference type="ARBA" id="ARBA00022692"/>
    </source>
</evidence>
<keyword evidence="5" id="KW-0573">Peptidoglycan synthesis</keyword>
<feature type="transmembrane region" description="Helical" evidence="9">
    <location>
        <begin position="483"/>
        <end position="503"/>
    </location>
</feature>
<evidence type="ECO:0000256" key="9">
    <source>
        <dbReference type="SAM" id="Phobius"/>
    </source>
</evidence>
<keyword evidence="11" id="KW-1185">Reference proteome</keyword>
<feature type="transmembrane region" description="Helical" evidence="9">
    <location>
        <begin position="425"/>
        <end position="445"/>
    </location>
</feature>
<dbReference type="GO" id="GO:0008360">
    <property type="term" value="P:regulation of cell shape"/>
    <property type="evidence" value="ECO:0007669"/>
    <property type="project" value="UniProtKB-KW"/>
</dbReference>
<feature type="transmembrane region" description="Helical" evidence="9">
    <location>
        <begin position="337"/>
        <end position="360"/>
    </location>
</feature>
<evidence type="ECO:0000313" key="11">
    <source>
        <dbReference type="Proteomes" id="UP001472866"/>
    </source>
</evidence>
<organism evidence="10 11">
    <name type="scientific">Chloropicon roscoffensis</name>
    <dbReference type="NCBI Taxonomy" id="1461544"/>
    <lineage>
        <taxon>Eukaryota</taxon>
        <taxon>Viridiplantae</taxon>
        <taxon>Chlorophyta</taxon>
        <taxon>Chloropicophyceae</taxon>
        <taxon>Chloropicales</taxon>
        <taxon>Chloropicaceae</taxon>
        <taxon>Chloropicon</taxon>
    </lineage>
</organism>
<keyword evidence="2" id="KW-1003">Cell membrane</keyword>
<evidence type="ECO:0000256" key="8">
    <source>
        <dbReference type="SAM" id="MobiDB-lite"/>
    </source>
</evidence>
<dbReference type="AlphaFoldDB" id="A0AAX4NXU1"/>
<feature type="transmembrane region" description="Helical" evidence="9">
    <location>
        <begin position="385"/>
        <end position="404"/>
    </location>
</feature>
<feature type="transmembrane region" description="Helical" evidence="9">
    <location>
        <begin position="201"/>
        <end position="221"/>
    </location>
</feature>
<dbReference type="Proteomes" id="UP001472866">
    <property type="component" value="Chromosome 01"/>
</dbReference>
<feature type="transmembrane region" description="Helical" evidence="9">
    <location>
        <begin position="153"/>
        <end position="171"/>
    </location>
</feature>
<name>A0AAX4NXU1_9CHLO</name>